<feature type="transmembrane region" description="Helical" evidence="1">
    <location>
        <begin position="60"/>
        <end position="82"/>
    </location>
</feature>
<dbReference type="RefSeq" id="WP_131448378.1">
    <property type="nucleotide sequence ID" value="NZ_SJZB01000046.1"/>
</dbReference>
<keyword evidence="3" id="KW-1185">Reference proteome</keyword>
<keyword evidence="1" id="KW-0472">Membrane</keyword>
<dbReference type="Proteomes" id="UP000295443">
    <property type="component" value="Unassembled WGS sequence"/>
</dbReference>
<reference evidence="2 3" key="1">
    <citation type="submission" date="2019-03" db="EMBL/GenBank/DDBJ databases">
        <title>Genome sequence of Thiobacillaceae bacterium LSR1, a sulfur-oxidizing bacterium isolated from freshwater sediment.</title>
        <authorList>
            <person name="Li S."/>
        </authorList>
    </citation>
    <scope>NUCLEOTIDE SEQUENCE [LARGE SCALE GENOMIC DNA]</scope>
    <source>
        <strain evidence="2 3">LSR1</strain>
    </source>
</reference>
<comment type="caution">
    <text evidence="2">The sequence shown here is derived from an EMBL/GenBank/DDBJ whole genome shotgun (WGS) entry which is preliminary data.</text>
</comment>
<proteinExistence type="predicted"/>
<dbReference type="AlphaFoldDB" id="A0A4R1B1Q2"/>
<evidence type="ECO:0000256" key="1">
    <source>
        <dbReference type="SAM" id="Phobius"/>
    </source>
</evidence>
<evidence type="ECO:0000313" key="3">
    <source>
        <dbReference type="Proteomes" id="UP000295443"/>
    </source>
</evidence>
<evidence type="ECO:0000313" key="2">
    <source>
        <dbReference type="EMBL" id="TCJ11944.1"/>
    </source>
</evidence>
<keyword evidence="1" id="KW-0812">Transmembrane</keyword>
<name>A0A4R1B1Q2_9PROT</name>
<gene>
    <name evidence="2" type="ORF">EZJ19_13340</name>
</gene>
<dbReference type="EMBL" id="SJZB01000046">
    <property type="protein sequence ID" value="TCJ11944.1"/>
    <property type="molecule type" value="Genomic_DNA"/>
</dbReference>
<accession>A0A4R1B1Q2</accession>
<protein>
    <submittedName>
        <fullName evidence="2">Uncharacterized protein</fullName>
    </submittedName>
</protein>
<sequence length="144" mass="15524">MVIRLLAGLIAAVALWSAISAGTRTGSYWGVLIVLAAAGAFLFLEARPRRGTALYAFQYLFVRLLLALAVIGLGIFAIYLGLSELVEPLQFGRIRLDLASRVIRQLVGSPGLSILFCAIGAWLIFKGFRMLPGSSLRSSHKSSN</sequence>
<feature type="transmembrane region" description="Helical" evidence="1">
    <location>
        <begin position="102"/>
        <end position="125"/>
    </location>
</feature>
<organism evidence="2 3">
    <name type="scientific">Parasulfuritortus cantonensis</name>
    <dbReference type="NCBI Taxonomy" id="2528202"/>
    <lineage>
        <taxon>Bacteria</taxon>
        <taxon>Pseudomonadati</taxon>
        <taxon>Pseudomonadota</taxon>
        <taxon>Betaproteobacteria</taxon>
        <taxon>Nitrosomonadales</taxon>
        <taxon>Thiobacillaceae</taxon>
        <taxon>Parasulfuritortus</taxon>
    </lineage>
</organism>
<feature type="transmembrane region" description="Helical" evidence="1">
    <location>
        <begin position="30"/>
        <end position="48"/>
    </location>
</feature>
<keyword evidence="1" id="KW-1133">Transmembrane helix</keyword>